<gene>
    <name evidence="3" type="ORF">E5082_08990</name>
</gene>
<feature type="domain" description="UspA" evidence="2">
    <location>
        <begin position="10"/>
        <end position="148"/>
    </location>
</feature>
<name>A0A4Z1DMB1_STRGP</name>
<accession>A0A4Z1DMB1</accession>
<dbReference type="InterPro" id="IPR006015">
    <property type="entry name" value="Universal_stress_UspA"/>
</dbReference>
<dbReference type="PANTHER" id="PTHR46553">
    <property type="entry name" value="ADENINE NUCLEOTIDE ALPHA HYDROLASES-LIKE SUPERFAMILY PROTEIN"/>
    <property type="match status" value="1"/>
</dbReference>
<dbReference type="InterPro" id="IPR006016">
    <property type="entry name" value="UspA"/>
</dbReference>
<dbReference type="PANTHER" id="PTHR46553:SF3">
    <property type="entry name" value="ADENINE NUCLEOTIDE ALPHA HYDROLASES-LIKE SUPERFAMILY PROTEIN"/>
    <property type="match status" value="1"/>
</dbReference>
<dbReference type="PRINTS" id="PR01438">
    <property type="entry name" value="UNVRSLSTRESS"/>
</dbReference>
<organism evidence="3 4">
    <name type="scientific">Streptomyces griseoluteus</name>
    <dbReference type="NCBI Taxonomy" id="29306"/>
    <lineage>
        <taxon>Bacteria</taxon>
        <taxon>Bacillati</taxon>
        <taxon>Actinomycetota</taxon>
        <taxon>Actinomycetes</taxon>
        <taxon>Kitasatosporales</taxon>
        <taxon>Streptomycetaceae</taxon>
        <taxon>Streptomyces</taxon>
    </lineage>
</organism>
<dbReference type="RefSeq" id="WP_135790757.1">
    <property type="nucleotide sequence ID" value="NZ_BNBQ01000003.1"/>
</dbReference>
<dbReference type="CDD" id="cd23659">
    <property type="entry name" value="USP_At3g01520-like"/>
    <property type="match status" value="1"/>
</dbReference>
<proteinExistence type="inferred from homology"/>
<evidence type="ECO:0000259" key="2">
    <source>
        <dbReference type="Pfam" id="PF00582"/>
    </source>
</evidence>
<dbReference type="EMBL" id="SRRU01000003">
    <property type="protein sequence ID" value="TGN84528.1"/>
    <property type="molecule type" value="Genomic_DNA"/>
</dbReference>
<evidence type="ECO:0000313" key="4">
    <source>
        <dbReference type="Proteomes" id="UP000298513"/>
    </source>
</evidence>
<dbReference type="Gene3D" id="3.40.50.620">
    <property type="entry name" value="HUPs"/>
    <property type="match status" value="1"/>
</dbReference>
<evidence type="ECO:0000313" key="3">
    <source>
        <dbReference type="EMBL" id="TGN84528.1"/>
    </source>
</evidence>
<comment type="similarity">
    <text evidence="1">Belongs to the universal stress protein A family.</text>
</comment>
<dbReference type="AlphaFoldDB" id="A0A4Z1DMB1"/>
<dbReference type="GeneID" id="91530053"/>
<sequence>MTVHSGEGPRIVVGVDGSESSKQALRWALRQAEVTGSVLEAVTAWEYPQLYGSLGWMPPLSEEEVDFERIAHQVLLDAVKEVAGPEPSVEMRTTVAFGPPTSVLLEASKGASLLVLGSRGHGGFTEALLGSVGQHCTHHATCPVVIIRGAPETV</sequence>
<protein>
    <submittedName>
        <fullName evidence="3">Universal stress protein</fullName>
    </submittedName>
</protein>
<dbReference type="SUPFAM" id="SSF52402">
    <property type="entry name" value="Adenine nucleotide alpha hydrolases-like"/>
    <property type="match status" value="1"/>
</dbReference>
<keyword evidence="4" id="KW-1185">Reference proteome</keyword>
<dbReference type="InterPro" id="IPR014729">
    <property type="entry name" value="Rossmann-like_a/b/a_fold"/>
</dbReference>
<dbReference type="Pfam" id="PF00582">
    <property type="entry name" value="Usp"/>
    <property type="match status" value="1"/>
</dbReference>
<dbReference type="Proteomes" id="UP000298513">
    <property type="component" value="Unassembled WGS sequence"/>
</dbReference>
<reference evidence="3 4" key="1">
    <citation type="submission" date="2019-04" db="EMBL/GenBank/DDBJ databases">
        <title>Streptomyces sp. nov. Bv016 isolated from bark of Buahinia variegata.</title>
        <authorList>
            <person name="Kanchanasin P."/>
            <person name="Tanasupawat S."/>
            <person name="Yuki M."/>
            <person name="Kudo T."/>
        </authorList>
    </citation>
    <scope>NUCLEOTIDE SEQUENCE [LARGE SCALE GENOMIC DNA]</scope>
    <source>
        <strain evidence="3 4">JCM 4765</strain>
    </source>
</reference>
<comment type="caution">
    <text evidence="3">The sequence shown here is derived from an EMBL/GenBank/DDBJ whole genome shotgun (WGS) entry which is preliminary data.</text>
</comment>
<evidence type="ECO:0000256" key="1">
    <source>
        <dbReference type="ARBA" id="ARBA00008791"/>
    </source>
</evidence>